<accession>A0A517ZAR1</accession>
<feature type="signal peptide" evidence="1">
    <location>
        <begin position="1"/>
        <end position="24"/>
    </location>
</feature>
<evidence type="ECO:0000313" key="3">
    <source>
        <dbReference type="Proteomes" id="UP000320496"/>
    </source>
</evidence>
<evidence type="ECO:0000313" key="2">
    <source>
        <dbReference type="EMBL" id="QDU39572.1"/>
    </source>
</evidence>
<proteinExistence type="predicted"/>
<protein>
    <submittedName>
        <fullName evidence="2">Uncharacterized protein</fullName>
    </submittedName>
</protein>
<gene>
    <name evidence="2" type="ORF">Mal4_39170</name>
</gene>
<dbReference type="EMBL" id="CP036275">
    <property type="protein sequence ID" value="QDU39572.1"/>
    <property type="molecule type" value="Genomic_DNA"/>
</dbReference>
<dbReference type="Proteomes" id="UP000320496">
    <property type="component" value="Chromosome"/>
</dbReference>
<keyword evidence="3" id="KW-1185">Reference proteome</keyword>
<organism evidence="2 3">
    <name type="scientific">Maioricimonas rarisocia</name>
    <dbReference type="NCBI Taxonomy" id="2528026"/>
    <lineage>
        <taxon>Bacteria</taxon>
        <taxon>Pseudomonadati</taxon>
        <taxon>Planctomycetota</taxon>
        <taxon>Planctomycetia</taxon>
        <taxon>Planctomycetales</taxon>
        <taxon>Planctomycetaceae</taxon>
        <taxon>Maioricimonas</taxon>
    </lineage>
</organism>
<keyword evidence="1" id="KW-0732">Signal</keyword>
<sequence precursor="true">MSFRSAMSALTLCAILVVCQPADAQVVPFETSTEDAAYSPCTAQYTGTGKATHMGKVSFEGIAIPIPTDDPLLFDWIGLSHEVTAANGDTIVMSGGGTLELIPVDPLDPATEFTAIWSGTFEVVGGTGRFANVAGVPGEPLIVEAINDPFVFPPDCESDPLWTFSATIEGPIDLGRKKGKK</sequence>
<feature type="chain" id="PRO_5021776742" evidence="1">
    <location>
        <begin position="25"/>
        <end position="181"/>
    </location>
</feature>
<dbReference type="KEGG" id="mri:Mal4_39170"/>
<dbReference type="OrthoDB" id="8566259at2"/>
<dbReference type="RefSeq" id="WP_145370744.1">
    <property type="nucleotide sequence ID" value="NZ_CP036275.1"/>
</dbReference>
<evidence type="ECO:0000256" key="1">
    <source>
        <dbReference type="SAM" id="SignalP"/>
    </source>
</evidence>
<dbReference type="AlphaFoldDB" id="A0A517ZAR1"/>
<reference evidence="2 3" key="1">
    <citation type="submission" date="2019-02" db="EMBL/GenBank/DDBJ databases">
        <title>Deep-cultivation of Planctomycetes and their phenomic and genomic characterization uncovers novel biology.</title>
        <authorList>
            <person name="Wiegand S."/>
            <person name="Jogler M."/>
            <person name="Boedeker C."/>
            <person name="Pinto D."/>
            <person name="Vollmers J."/>
            <person name="Rivas-Marin E."/>
            <person name="Kohn T."/>
            <person name="Peeters S.H."/>
            <person name="Heuer A."/>
            <person name="Rast P."/>
            <person name="Oberbeckmann S."/>
            <person name="Bunk B."/>
            <person name="Jeske O."/>
            <person name="Meyerdierks A."/>
            <person name="Storesund J.E."/>
            <person name="Kallscheuer N."/>
            <person name="Luecker S."/>
            <person name="Lage O.M."/>
            <person name="Pohl T."/>
            <person name="Merkel B.J."/>
            <person name="Hornburger P."/>
            <person name="Mueller R.-W."/>
            <person name="Bruemmer F."/>
            <person name="Labrenz M."/>
            <person name="Spormann A.M."/>
            <person name="Op den Camp H."/>
            <person name="Overmann J."/>
            <person name="Amann R."/>
            <person name="Jetten M.S.M."/>
            <person name="Mascher T."/>
            <person name="Medema M.H."/>
            <person name="Devos D.P."/>
            <person name="Kaster A.-K."/>
            <person name="Ovreas L."/>
            <person name="Rohde M."/>
            <person name="Galperin M.Y."/>
            <person name="Jogler C."/>
        </authorList>
    </citation>
    <scope>NUCLEOTIDE SEQUENCE [LARGE SCALE GENOMIC DNA]</scope>
    <source>
        <strain evidence="2 3">Mal4</strain>
    </source>
</reference>
<name>A0A517ZAR1_9PLAN</name>